<dbReference type="PRINTS" id="PR01415">
    <property type="entry name" value="ANKYRIN"/>
</dbReference>
<protein>
    <submittedName>
        <fullName evidence="5">Ankyrin</fullName>
    </submittedName>
</protein>
<keyword evidence="2 3" id="KW-0040">ANK repeat</keyword>
<feature type="signal peptide" evidence="4">
    <location>
        <begin position="1"/>
        <end position="21"/>
    </location>
</feature>
<reference evidence="5 6" key="1">
    <citation type="journal article" date="2012" name="Stand. Genomic Sci.">
        <title>Complete genome sequence of Marinomonas posidonica type strain (IVIA-Po-181(T)).</title>
        <authorList>
            <person name="Lucas-Elio P."/>
            <person name="Goodwin L."/>
            <person name="Woyke T."/>
            <person name="Pitluck S."/>
            <person name="Nolan M."/>
            <person name="Kyrpides N.C."/>
            <person name="Detter J.C."/>
            <person name="Copeland A."/>
            <person name="Lu M."/>
            <person name="Bruce D."/>
            <person name="Detter C."/>
            <person name="Tapia R."/>
            <person name="Han S."/>
            <person name="Land M.L."/>
            <person name="Ivanova N."/>
            <person name="Mikhailova N."/>
            <person name="Johnston A.W."/>
            <person name="Sanchez-Amat A."/>
        </authorList>
    </citation>
    <scope>NUCLEOTIDE SEQUENCE [LARGE SCALE GENOMIC DNA]</scope>
    <source>
        <strain evidence="6">CECT 7376 / NCIMB 14433 / IVIA-Po-181</strain>
    </source>
</reference>
<feature type="repeat" description="ANK" evidence="3">
    <location>
        <begin position="757"/>
        <end position="789"/>
    </location>
</feature>
<organism evidence="5 6">
    <name type="scientific">Marinomonas posidonica (strain CECT 7376 / NCIMB 14433 / IVIA-Po-181)</name>
    <dbReference type="NCBI Taxonomy" id="491952"/>
    <lineage>
        <taxon>Bacteria</taxon>
        <taxon>Pseudomonadati</taxon>
        <taxon>Pseudomonadota</taxon>
        <taxon>Gammaproteobacteria</taxon>
        <taxon>Oceanospirillales</taxon>
        <taxon>Oceanospirillaceae</taxon>
        <taxon>Marinomonas</taxon>
    </lineage>
</organism>
<feature type="repeat" description="ANK" evidence="3">
    <location>
        <begin position="261"/>
        <end position="293"/>
    </location>
</feature>
<dbReference type="InterPro" id="IPR002110">
    <property type="entry name" value="Ankyrin_rpt"/>
</dbReference>
<evidence type="ECO:0000256" key="2">
    <source>
        <dbReference type="ARBA" id="ARBA00023043"/>
    </source>
</evidence>
<gene>
    <name evidence="5" type="ordered locus">Mar181_2495</name>
</gene>
<dbReference type="eggNOG" id="COG0666">
    <property type="taxonomic scope" value="Bacteria"/>
</dbReference>
<evidence type="ECO:0000256" key="1">
    <source>
        <dbReference type="ARBA" id="ARBA00022737"/>
    </source>
</evidence>
<sequence length="811" mass="88783">MKAQTKWTIPAVILCSLALQACSIFSPYTSHFQGIKERLQEGQEINAPINENLDTYLHQSVQNNSFKEVKYLLNNGANPNLANKQGRLPIHLLNTKKTLTSDEQQANILSILAKFGADINTKGIDQKTPIIEAIINNKPLSVETLLEYQADIEKTYQSNTPLMLAVQTGNITIVNDLLSKHQKFNRQNNANHTAMHFTALAETKGTDKELAKIAKKLLKSGVKIQESYQKDIINEAIKNHRPLVARVLMEASETRFTPNRDLFSPLMDAVYTGDLSLVKSILKQDVDVNFKDSKGWTALLLSSHKSSENEDDQQTSIIKRLIKSGATLDTLNKENNSALNMAIESGRYDIADMLIEEHINTNLKNIDGETALIKAIQVNNIELVEQLISAESIHTTDAHLWTPLHFSVAHPDTQEKTEETSITEFLLSLNANLNAQNDQGETPLHTAIKHSATNDAILLLEQGADTSIQDNNGVTPLMLAAQANNLVLIKRLITTKQDINTQDSYGKTALHYATLKKSARNDYTQAQIVKLLINAGANPNLQDKNLSTPLHLSVKYNLLHTTNALTKADTIPDIKDNQGNTALITAVQNGNYPIVKILAQQVSGLDFKQNNGWAAIHFTAHPDSKGNKATQAKIAQALIKAGANINIQIPTGETPLSIAIGNDQGLVTQALIEAGARMDIVDNNGWTPLMFAVYLGKLDSLKQALKVAKNLNIKNKDGMTALHLTTNPSSFGGTQVQAQIAKLLISKGADVNARASDGSTPLHFAASNNMPEIIKILLSANASQTIKNFKGWTAKDEALKTNSTQALNLLN</sequence>
<feature type="repeat" description="ANK" evidence="3">
    <location>
        <begin position="399"/>
        <end position="438"/>
    </location>
</feature>
<feature type="repeat" description="ANK" evidence="3">
    <location>
        <begin position="52"/>
        <end position="84"/>
    </location>
</feature>
<feature type="repeat" description="ANK" evidence="3">
    <location>
        <begin position="157"/>
        <end position="189"/>
    </location>
</feature>
<feature type="repeat" description="ANK" evidence="3">
    <location>
        <begin position="651"/>
        <end position="683"/>
    </location>
</feature>
<dbReference type="Proteomes" id="UP000009230">
    <property type="component" value="Chromosome"/>
</dbReference>
<feature type="chain" id="PRO_5003338678" evidence="4">
    <location>
        <begin position="22"/>
        <end position="811"/>
    </location>
</feature>
<dbReference type="PANTHER" id="PTHR24126">
    <property type="entry name" value="ANKYRIN REPEAT, PH AND SEC7 DOMAIN CONTAINING PROTEIN SECG-RELATED"/>
    <property type="match status" value="1"/>
</dbReference>
<dbReference type="STRING" id="491952.Mar181_2495"/>
<dbReference type="SUPFAM" id="SSF48403">
    <property type="entry name" value="Ankyrin repeat"/>
    <property type="match status" value="3"/>
</dbReference>
<feature type="repeat" description="ANK" evidence="3">
    <location>
        <begin position="717"/>
        <end position="756"/>
    </location>
</feature>
<dbReference type="Pfam" id="PF00023">
    <property type="entry name" value="Ank"/>
    <property type="match status" value="1"/>
</dbReference>
<dbReference type="RefSeq" id="WP_013797001.1">
    <property type="nucleotide sequence ID" value="NC_015559.1"/>
</dbReference>
<evidence type="ECO:0000256" key="4">
    <source>
        <dbReference type="SAM" id="SignalP"/>
    </source>
</evidence>
<dbReference type="KEGG" id="mpc:Mar181_2495"/>
<dbReference type="PROSITE" id="PS50088">
    <property type="entry name" value="ANK_REPEAT"/>
    <property type="match status" value="13"/>
</dbReference>
<dbReference type="Pfam" id="PF12796">
    <property type="entry name" value="Ank_2"/>
    <property type="match status" value="5"/>
</dbReference>
<dbReference type="HOGENOM" id="CLU_000134_7_1_6"/>
<dbReference type="SMART" id="SM00248">
    <property type="entry name" value="ANK"/>
    <property type="match status" value="20"/>
</dbReference>
<feature type="repeat" description="ANK" evidence="3">
    <location>
        <begin position="439"/>
        <end position="471"/>
    </location>
</feature>
<dbReference type="AlphaFoldDB" id="F6CWW6"/>
<feature type="repeat" description="ANK" evidence="3">
    <location>
        <begin position="334"/>
        <end position="366"/>
    </location>
</feature>
<keyword evidence="6" id="KW-1185">Reference proteome</keyword>
<feature type="repeat" description="ANK" evidence="3">
    <location>
        <begin position="684"/>
        <end position="716"/>
    </location>
</feature>
<feature type="repeat" description="ANK" evidence="3">
    <location>
        <begin position="472"/>
        <end position="504"/>
    </location>
</feature>
<dbReference type="PROSITE" id="PS50297">
    <property type="entry name" value="ANK_REP_REGION"/>
    <property type="match status" value="7"/>
</dbReference>
<evidence type="ECO:0000256" key="3">
    <source>
        <dbReference type="PROSITE-ProRule" id="PRU00023"/>
    </source>
</evidence>
<feature type="repeat" description="ANK" evidence="3">
    <location>
        <begin position="578"/>
        <end position="610"/>
    </location>
</feature>
<keyword evidence="1" id="KW-0677">Repeat</keyword>
<keyword evidence="4" id="KW-0732">Signal</keyword>
<feature type="repeat" description="ANK" evidence="3">
    <location>
        <begin position="505"/>
        <end position="544"/>
    </location>
</feature>
<evidence type="ECO:0000313" key="5">
    <source>
        <dbReference type="EMBL" id="AEF55528.1"/>
    </source>
</evidence>
<dbReference type="EMBL" id="CP002771">
    <property type="protein sequence ID" value="AEF55528.1"/>
    <property type="molecule type" value="Genomic_DNA"/>
</dbReference>
<evidence type="ECO:0000313" key="6">
    <source>
        <dbReference type="Proteomes" id="UP000009230"/>
    </source>
</evidence>
<dbReference type="PROSITE" id="PS51257">
    <property type="entry name" value="PROKAR_LIPOPROTEIN"/>
    <property type="match status" value="1"/>
</dbReference>
<accession>F6CWW6</accession>
<name>F6CWW6_MARPP</name>
<dbReference type="PANTHER" id="PTHR24126:SF14">
    <property type="entry name" value="ANK_REP_REGION DOMAIN-CONTAINING PROTEIN"/>
    <property type="match status" value="1"/>
</dbReference>
<dbReference type="Gene3D" id="1.25.40.20">
    <property type="entry name" value="Ankyrin repeat-containing domain"/>
    <property type="match status" value="8"/>
</dbReference>
<proteinExistence type="predicted"/>
<dbReference type="InterPro" id="IPR036770">
    <property type="entry name" value="Ankyrin_rpt-contain_sf"/>
</dbReference>